<evidence type="ECO:0008006" key="3">
    <source>
        <dbReference type="Google" id="ProtNLM"/>
    </source>
</evidence>
<dbReference type="PROSITE" id="PS51257">
    <property type="entry name" value="PROKAR_LIPOPROTEIN"/>
    <property type="match status" value="1"/>
</dbReference>
<evidence type="ECO:0000313" key="1">
    <source>
        <dbReference type="EMBL" id="ETT82647.1"/>
    </source>
</evidence>
<reference evidence="1 2" key="1">
    <citation type="journal article" date="2014" name="BMC Genomics">
        <title>Genomic comparison of sporeforming bacilli isolated from milk.</title>
        <authorList>
            <person name="Moreno Switt A.I."/>
            <person name="Andrus A.D."/>
            <person name="Ranieri M.L."/>
            <person name="Orsi R.H."/>
            <person name="Ivy R."/>
            <person name="den Bakker H.C."/>
            <person name="Martin N.H."/>
            <person name="Wiedmann M."/>
            <person name="Boor K.J."/>
        </authorList>
    </citation>
    <scope>NUCLEOTIDE SEQUENCE [LARGE SCALE GENOMIC DNA]</scope>
    <source>
        <strain evidence="1 2">FSL R5-213</strain>
    </source>
</reference>
<comment type="caution">
    <text evidence="1">The sequence shown here is derived from an EMBL/GenBank/DDBJ whole genome shotgun (WGS) entry which is preliminary data.</text>
</comment>
<dbReference type="EMBL" id="ASQA01000034">
    <property type="protein sequence ID" value="ETT82647.1"/>
    <property type="molecule type" value="Genomic_DNA"/>
</dbReference>
<evidence type="ECO:0000313" key="2">
    <source>
        <dbReference type="Proteomes" id="UP000019062"/>
    </source>
</evidence>
<dbReference type="AlphaFoldDB" id="W4ERK8"/>
<dbReference type="eggNOG" id="ENOG5032UHX">
    <property type="taxonomic scope" value="Bacteria"/>
</dbReference>
<name>W4ERK8_9BACL</name>
<accession>W4ERK8</accession>
<sequence length="177" mass="19979">MEDGMSRYTIVLLLIISVLASLAGCGQTIEEQMDQGMENAKSVFNAKPEKSTEQTNKINFYLPSEFTIETSSDDTNIILSKDENAFVLFINPNESNDSERFYKALKADKKANIVKEQTFKKKNRFGFASVLKKEDKQYEILVSSGGVKLTTITNGENIDELIEQMMQIVRSVKITNK</sequence>
<dbReference type="Proteomes" id="UP000019062">
    <property type="component" value="Unassembled WGS sequence"/>
</dbReference>
<organism evidence="1 2">
    <name type="scientific">Viridibacillus arenosi FSL R5-213</name>
    <dbReference type="NCBI Taxonomy" id="1227360"/>
    <lineage>
        <taxon>Bacteria</taxon>
        <taxon>Bacillati</taxon>
        <taxon>Bacillota</taxon>
        <taxon>Bacilli</taxon>
        <taxon>Bacillales</taxon>
        <taxon>Caryophanaceae</taxon>
        <taxon>Viridibacillus</taxon>
    </lineage>
</organism>
<keyword evidence="2" id="KW-1185">Reference proteome</keyword>
<gene>
    <name evidence="1" type="ORF">C176_16702</name>
</gene>
<proteinExistence type="predicted"/>
<protein>
    <recommendedName>
        <fullName evidence="3">Lipoprotein</fullName>
    </recommendedName>
</protein>